<dbReference type="AlphaFoldDB" id="A0A1F6APP3"/>
<dbReference type="SUPFAM" id="SSF51735">
    <property type="entry name" value="NAD(P)-binding Rossmann-fold domains"/>
    <property type="match status" value="1"/>
</dbReference>
<feature type="domain" description="NAD(P)-binding" evidence="1">
    <location>
        <begin position="6"/>
        <end position="326"/>
    </location>
</feature>
<dbReference type="Pfam" id="PF16363">
    <property type="entry name" value="GDP_Man_Dehyd"/>
    <property type="match status" value="1"/>
</dbReference>
<evidence type="ECO:0000313" key="2">
    <source>
        <dbReference type="EMBL" id="OGG26660.1"/>
    </source>
</evidence>
<dbReference type="InterPro" id="IPR036291">
    <property type="entry name" value="NAD(P)-bd_dom_sf"/>
</dbReference>
<evidence type="ECO:0000313" key="3">
    <source>
        <dbReference type="Proteomes" id="UP000176609"/>
    </source>
</evidence>
<sequence>MIKRLLITGGAGFIGSNLAKHFLEKGYQVTIFDNFVRLGTDDNASWLKKLFPQITIIKGDIRNYQEIQKAVENIDIIFHLAAQVAVTTSVIDPKTDFDINALGTFNLLEGVRKVGHKPILIYSSTNKVYGEMGSVGIKEKSGRYDYKNLPFGISEETNLDFHSPYGCSKGSADQYVRDYERIYDLPTVVFRQSCIYGPRQFGLEDQGWIAWFIIAITLDKPVTIYGDGKQVRDVLYIDDLVRLFEVAIEKIHLARGKVYNVGGGRKNTLAVWSEFSPILTKLVGKVIKVKFDNWRPGDQKVYISDIRLVEKELGWKPKVKVEEGIRILYNWVQKNKTLFIK</sequence>
<reference evidence="2 3" key="1">
    <citation type="journal article" date="2016" name="Nat. Commun.">
        <title>Thousands of microbial genomes shed light on interconnected biogeochemical processes in an aquifer system.</title>
        <authorList>
            <person name="Anantharaman K."/>
            <person name="Brown C.T."/>
            <person name="Hug L.A."/>
            <person name="Sharon I."/>
            <person name="Castelle C.J."/>
            <person name="Probst A.J."/>
            <person name="Thomas B.C."/>
            <person name="Singh A."/>
            <person name="Wilkins M.J."/>
            <person name="Karaoz U."/>
            <person name="Brodie E.L."/>
            <person name="Williams K.H."/>
            <person name="Hubbard S.S."/>
            <person name="Banfield J.F."/>
        </authorList>
    </citation>
    <scope>NUCLEOTIDE SEQUENCE [LARGE SCALE GENOMIC DNA]</scope>
</reference>
<accession>A0A1F6APP3</accession>
<proteinExistence type="predicted"/>
<name>A0A1F6APP3_9BACT</name>
<comment type="caution">
    <text evidence="2">The sequence shown here is derived from an EMBL/GenBank/DDBJ whole genome shotgun (WGS) entry which is preliminary data.</text>
</comment>
<dbReference type="EMBL" id="MFJR01000007">
    <property type="protein sequence ID" value="OGG26660.1"/>
    <property type="molecule type" value="Genomic_DNA"/>
</dbReference>
<dbReference type="InterPro" id="IPR016040">
    <property type="entry name" value="NAD(P)-bd_dom"/>
</dbReference>
<evidence type="ECO:0000259" key="1">
    <source>
        <dbReference type="Pfam" id="PF16363"/>
    </source>
</evidence>
<dbReference type="PANTHER" id="PTHR43000">
    <property type="entry name" value="DTDP-D-GLUCOSE 4,6-DEHYDRATASE-RELATED"/>
    <property type="match status" value="1"/>
</dbReference>
<protein>
    <submittedName>
        <fullName evidence="2">CDP-paratose 2-epimerase</fullName>
    </submittedName>
</protein>
<gene>
    <name evidence="2" type="ORF">A2960_00615</name>
</gene>
<dbReference type="Proteomes" id="UP000176609">
    <property type="component" value="Unassembled WGS sequence"/>
</dbReference>
<dbReference type="Gene3D" id="3.40.50.720">
    <property type="entry name" value="NAD(P)-binding Rossmann-like Domain"/>
    <property type="match status" value="1"/>
</dbReference>
<organism evidence="2 3">
    <name type="scientific">Candidatus Gottesmanbacteria bacterium RIFCSPLOWO2_01_FULL_39_12b</name>
    <dbReference type="NCBI Taxonomy" id="1798388"/>
    <lineage>
        <taxon>Bacteria</taxon>
        <taxon>Candidatus Gottesmaniibacteriota</taxon>
    </lineage>
</organism>